<comment type="similarity">
    <text evidence="1 5">Belongs to the CoaE family.</text>
</comment>
<dbReference type="Gene3D" id="3.40.50.300">
    <property type="entry name" value="P-loop containing nucleotide triphosphate hydrolases"/>
    <property type="match status" value="1"/>
</dbReference>
<dbReference type="EC" id="2.7.1.24" evidence="5 6"/>
<evidence type="ECO:0000256" key="1">
    <source>
        <dbReference type="ARBA" id="ARBA00009018"/>
    </source>
</evidence>
<keyword evidence="3 5" id="KW-0067">ATP-binding</keyword>
<evidence type="ECO:0000256" key="3">
    <source>
        <dbReference type="ARBA" id="ARBA00022840"/>
    </source>
</evidence>
<dbReference type="CDD" id="cd02022">
    <property type="entry name" value="DPCK"/>
    <property type="match status" value="1"/>
</dbReference>
<sequence>MPKIIGLTGGIGSGKSTIAKHIEQLGIPVYIADIEAKKILETKVIIDRISDAFGHDILENQKIDRKKLSKVVFENPEKLKTLNSIIHPEVAKHFKNWVQENQNHQIVVKEAAILFESGSYKNCDKVILVTAPKETRIQRVINRDNISREEIENRMANQWSEEKKKELSDFVIINEDLQEAYKTTEMILSLLRNK</sequence>
<evidence type="ECO:0000256" key="2">
    <source>
        <dbReference type="ARBA" id="ARBA00022741"/>
    </source>
</evidence>
<dbReference type="PANTHER" id="PTHR10695:SF46">
    <property type="entry name" value="BIFUNCTIONAL COENZYME A SYNTHASE-RELATED"/>
    <property type="match status" value="1"/>
</dbReference>
<dbReference type="InterPro" id="IPR001977">
    <property type="entry name" value="Depp_CoAkinase"/>
</dbReference>
<comment type="catalytic activity">
    <reaction evidence="5">
        <text>3'-dephospho-CoA + ATP = ADP + CoA + H(+)</text>
        <dbReference type="Rhea" id="RHEA:18245"/>
        <dbReference type="ChEBI" id="CHEBI:15378"/>
        <dbReference type="ChEBI" id="CHEBI:30616"/>
        <dbReference type="ChEBI" id="CHEBI:57287"/>
        <dbReference type="ChEBI" id="CHEBI:57328"/>
        <dbReference type="ChEBI" id="CHEBI:456216"/>
        <dbReference type="EC" id="2.7.1.24"/>
    </reaction>
</comment>
<dbReference type="PROSITE" id="PS51219">
    <property type="entry name" value="DPCK"/>
    <property type="match status" value="1"/>
</dbReference>
<dbReference type="NCBIfam" id="TIGR00152">
    <property type="entry name" value="dephospho-CoA kinase"/>
    <property type="match status" value="1"/>
</dbReference>
<evidence type="ECO:0000313" key="7">
    <source>
        <dbReference type="EMBL" id="RRJ90209.1"/>
    </source>
</evidence>
<dbReference type="InterPro" id="IPR027417">
    <property type="entry name" value="P-loop_NTPase"/>
</dbReference>
<dbReference type="Proteomes" id="UP000271937">
    <property type="component" value="Unassembled WGS sequence"/>
</dbReference>
<comment type="pathway">
    <text evidence="5">Cofactor biosynthesis; coenzyme A biosynthesis; CoA from (R)-pantothenate: step 5/5.</text>
</comment>
<dbReference type="GO" id="GO:0005524">
    <property type="term" value="F:ATP binding"/>
    <property type="evidence" value="ECO:0007669"/>
    <property type="project" value="UniProtKB-UniRule"/>
</dbReference>
<dbReference type="EMBL" id="RQVR01000012">
    <property type="protein sequence ID" value="RRJ90209.1"/>
    <property type="molecule type" value="Genomic_DNA"/>
</dbReference>
<accession>A0A3P3W9B4</accession>
<keyword evidence="5 7" id="KW-0808">Transferase</keyword>
<reference evidence="7 8" key="1">
    <citation type="submission" date="2018-11" db="EMBL/GenBank/DDBJ databases">
        <title>Flavobacterium sp. nov., YIM 102600 draft genome.</title>
        <authorList>
            <person name="Li G."/>
            <person name="Jiang Y."/>
        </authorList>
    </citation>
    <scope>NUCLEOTIDE SEQUENCE [LARGE SCALE GENOMIC DNA]</scope>
    <source>
        <strain evidence="7 8">YIM 102600</strain>
    </source>
</reference>
<dbReference type="OrthoDB" id="9812943at2"/>
<comment type="function">
    <text evidence="5">Catalyzes the phosphorylation of the 3'-hydroxyl group of dephosphocoenzyme A to form coenzyme A.</text>
</comment>
<keyword evidence="2 5" id="KW-0547">Nucleotide-binding</keyword>
<dbReference type="PANTHER" id="PTHR10695">
    <property type="entry name" value="DEPHOSPHO-COA KINASE-RELATED"/>
    <property type="match status" value="1"/>
</dbReference>
<dbReference type="AlphaFoldDB" id="A0A3P3W9B4"/>
<comment type="caution">
    <text evidence="7">The sequence shown here is derived from an EMBL/GenBank/DDBJ whole genome shotgun (WGS) entry which is preliminary data.</text>
</comment>
<gene>
    <name evidence="5" type="primary">coaE</name>
    <name evidence="7" type="ORF">EG849_11155</name>
</gene>
<dbReference type="GO" id="GO:0005737">
    <property type="term" value="C:cytoplasm"/>
    <property type="evidence" value="ECO:0007669"/>
    <property type="project" value="UniProtKB-SubCell"/>
</dbReference>
<comment type="subcellular location">
    <subcellularLocation>
        <location evidence="5">Cytoplasm</location>
    </subcellularLocation>
</comment>
<keyword evidence="4 5" id="KW-0173">Coenzyme A biosynthesis</keyword>
<dbReference type="Pfam" id="PF01121">
    <property type="entry name" value="CoaE"/>
    <property type="match status" value="1"/>
</dbReference>
<proteinExistence type="inferred from homology"/>
<feature type="binding site" evidence="5">
    <location>
        <begin position="12"/>
        <end position="17"/>
    </location>
    <ligand>
        <name>ATP</name>
        <dbReference type="ChEBI" id="CHEBI:30616"/>
    </ligand>
</feature>
<protein>
    <recommendedName>
        <fullName evidence="5 6">Dephospho-CoA kinase</fullName>
        <ecNumber evidence="5 6">2.7.1.24</ecNumber>
    </recommendedName>
    <alternativeName>
        <fullName evidence="5">Dephosphocoenzyme A kinase</fullName>
    </alternativeName>
</protein>
<evidence type="ECO:0000256" key="5">
    <source>
        <dbReference type="HAMAP-Rule" id="MF_00376"/>
    </source>
</evidence>
<dbReference type="UniPathway" id="UPA00241">
    <property type="reaction ID" value="UER00356"/>
</dbReference>
<evidence type="ECO:0000313" key="8">
    <source>
        <dbReference type="Proteomes" id="UP000271937"/>
    </source>
</evidence>
<dbReference type="HAMAP" id="MF_00376">
    <property type="entry name" value="Dephospho_CoA_kinase"/>
    <property type="match status" value="1"/>
</dbReference>
<keyword evidence="5" id="KW-0963">Cytoplasm</keyword>
<name>A0A3P3W9B4_9FLAO</name>
<keyword evidence="8" id="KW-1185">Reference proteome</keyword>
<dbReference type="SUPFAM" id="SSF52540">
    <property type="entry name" value="P-loop containing nucleoside triphosphate hydrolases"/>
    <property type="match status" value="1"/>
</dbReference>
<evidence type="ECO:0000256" key="4">
    <source>
        <dbReference type="ARBA" id="ARBA00022993"/>
    </source>
</evidence>
<evidence type="ECO:0000256" key="6">
    <source>
        <dbReference type="NCBIfam" id="TIGR00152"/>
    </source>
</evidence>
<organism evidence="7 8">
    <name type="scientific">Flavobacterium macacae</name>
    <dbReference type="NCBI Taxonomy" id="2488993"/>
    <lineage>
        <taxon>Bacteria</taxon>
        <taxon>Pseudomonadati</taxon>
        <taxon>Bacteroidota</taxon>
        <taxon>Flavobacteriia</taxon>
        <taxon>Flavobacteriales</taxon>
        <taxon>Flavobacteriaceae</taxon>
        <taxon>Flavobacterium</taxon>
    </lineage>
</organism>
<keyword evidence="5 7" id="KW-0418">Kinase</keyword>
<dbReference type="RefSeq" id="WP_125013164.1">
    <property type="nucleotide sequence ID" value="NZ_RQVR01000012.1"/>
</dbReference>
<dbReference type="GO" id="GO:0015937">
    <property type="term" value="P:coenzyme A biosynthetic process"/>
    <property type="evidence" value="ECO:0007669"/>
    <property type="project" value="UniProtKB-UniRule"/>
</dbReference>
<dbReference type="GO" id="GO:0004140">
    <property type="term" value="F:dephospho-CoA kinase activity"/>
    <property type="evidence" value="ECO:0007669"/>
    <property type="project" value="UniProtKB-UniRule"/>
</dbReference>